<evidence type="ECO:0000313" key="1">
    <source>
        <dbReference type="EMBL" id="KKK36829.1"/>
    </source>
</evidence>
<keyword evidence="2" id="KW-1185">Reference proteome</keyword>
<name>A0A0M2SQL4_9BACI</name>
<dbReference type="Proteomes" id="UP000034166">
    <property type="component" value="Unassembled WGS sequence"/>
</dbReference>
<sequence>MEHIFEDAHQHSRHNRSTLGEDQLCGCFHCLRIFNPNEIDEWLDHETTAVCPYCGIDSIIGEGSGNTLTKAFLQEMHNRWF</sequence>
<dbReference type="EMBL" id="LAYY01000022">
    <property type="protein sequence ID" value="KKK36829.1"/>
    <property type="molecule type" value="Genomic_DNA"/>
</dbReference>
<dbReference type="OrthoDB" id="9800296at2"/>
<dbReference type="RefSeq" id="WP_046525031.1">
    <property type="nucleotide sequence ID" value="NZ_LAYY01000022.1"/>
</dbReference>
<reference evidence="1 2" key="1">
    <citation type="submission" date="2015-04" db="EMBL/GenBank/DDBJ databases">
        <title>Taxonomic description and genome sequence of Bacillus campisalis sp. nov., a novel member of the genus Bacillus isolated from solar saltern.</title>
        <authorList>
            <person name="Mathan Kumar R."/>
            <person name="Kaur G."/>
            <person name="Kumar A."/>
            <person name="Singh N.K."/>
            <person name="Kaur N."/>
            <person name="Kumar N."/>
            <person name="Mayilraj S."/>
        </authorList>
    </citation>
    <scope>NUCLEOTIDE SEQUENCE [LARGE SCALE GENOMIC DNA]</scope>
    <source>
        <strain evidence="1 2">SA2-6</strain>
    </source>
</reference>
<accession>A0A0M2SQL4</accession>
<dbReference type="AlphaFoldDB" id="A0A0M2SQL4"/>
<comment type="caution">
    <text evidence="1">The sequence shown here is derived from an EMBL/GenBank/DDBJ whole genome shotgun (WGS) entry which is preliminary data.</text>
</comment>
<dbReference type="PATRIC" id="fig|1408103.3.peg.3859"/>
<gene>
    <name evidence="1" type="ORF">WQ57_17375</name>
</gene>
<evidence type="ECO:0000313" key="2">
    <source>
        <dbReference type="Proteomes" id="UP000034166"/>
    </source>
</evidence>
<proteinExistence type="predicted"/>
<protein>
    <submittedName>
        <fullName evidence="1">Cytoplasmic protein</fullName>
    </submittedName>
</protein>
<organism evidence="1 2">
    <name type="scientific">Mesobacillus campisalis</name>
    <dbReference type="NCBI Taxonomy" id="1408103"/>
    <lineage>
        <taxon>Bacteria</taxon>
        <taxon>Bacillati</taxon>
        <taxon>Bacillota</taxon>
        <taxon>Bacilli</taxon>
        <taxon>Bacillales</taxon>
        <taxon>Bacillaceae</taxon>
        <taxon>Mesobacillus</taxon>
    </lineage>
</organism>